<dbReference type="InterPro" id="IPR007197">
    <property type="entry name" value="rSAM"/>
</dbReference>
<dbReference type="SMART" id="SM00729">
    <property type="entry name" value="Elp3"/>
    <property type="match status" value="1"/>
</dbReference>
<dbReference type="InterPro" id="IPR038135">
    <property type="entry name" value="Methylthiotransferase_N_sf"/>
</dbReference>
<evidence type="ECO:0000256" key="6">
    <source>
        <dbReference type="ARBA" id="ARBA00023004"/>
    </source>
</evidence>
<evidence type="ECO:0000256" key="1">
    <source>
        <dbReference type="ARBA" id="ARBA00001966"/>
    </source>
</evidence>
<dbReference type="PROSITE" id="PS51449">
    <property type="entry name" value="MTTASE_N"/>
    <property type="match status" value="1"/>
</dbReference>
<dbReference type="InterPro" id="IPR005839">
    <property type="entry name" value="Methylthiotransferase"/>
</dbReference>
<organism evidence="10 11">
    <name type="scientific">Elusimicrobium minutum (strain Pei191)</name>
    <dbReference type="NCBI Taxonomy" id="445932"/>
    <lineage>
        <taxon>Bacteria</taxon>
        <taxon>Pseudomonadati</taxon>
        <taxon>Elusimicrobiota</taxon>
        <taxon>Elusimicrobia</taxon>
        <taxon>Elusimicrobiales</taxon>
        <taxon>Elusimicrobiaceae</taxon>
        <taxon>Elusimicrobium</taxon>
    </lineage>
</organism>
<keyword evidence="6" id="KW-0408">Iron</keyword>
<sequence>MKRVFIQTFGCQMNIADSAEMLAHLSRRGVEETKDIESADIVLVNTCTIREHAEHKAVSFLGRLAKWKAKDCSRVIIFAGCAAERLGEALKKDYPFLDIVAGAKGIDNFSKMLDESGLFAVNAQNYTQSVKSGVLDYVTIMRGCNFACSYCIVPSVRGGVKCLSPEVILENCAELAKKNVKEIVLLGQTVNAYKYEDTDFADLLLKAASVKGVERVRFMSPHPAFITPKLIDTIAKNDKIAKHIHLPVQSGSDKILKEMKRGYDSKTVIEKISRLKENGVLVSTDIIVGYPTETEEDFERTLELVDKCAFSFAYCFKFSPRRNTPAYSLKPLASDKEVEKRLDILLNKVRHFSAKAYKDAAGTEQMVLMETVYKGRTSGNLWVKTPKQHPVGSMVRVRIKESDGKILSAE</sequence>
<dbReference type="EC" id="1.3.1.74" evidence="10"/>
<dbReference type="PANTHER" id="PTHR43020:SF2">
    <property type="entry name" value="MITOCHONDRIAL TRNA METHYLTHIOTRANSFERASE CDK5RAP1"/>
    <property type="match status" value="1"/>
</dbReference>
<dbReference type="CDD" id="cd01335">
    <property type="entry name" value="Radical_SAM"/>
    <property type="match status" value="1"/>
</dbReference>
<evidence type="ECO:0000256" key="2">
    <source>
        <dbReference type="ARBA" id="ARBA00022485"/>
    </source>
</evidence>
<dbReference type="NCBIfam" id="TIGR00089">
    <property type="entry name" value="MiaB/RimO family radical SAM methylthiotransferase"/>
    <property type="match status" value="1"/>
</dbReference>
<dbReference type="HOGENOM" id="CLU_018697_2_2_0"/>
<dbReference type="PROSITE" id="PS51918">
    <property type="entry name" value="RADICAL_SAM"/>
    <property type="match status" value="1"/>
</dbReference>
<evidence type="ECO:0000259" key="8">
    <source>
        <dbReference type="PROSITE" id="PS51449"/>
    </source>
</evidence>
<protein>
    <submittedName>
        <fullName evidence="10">RNA modification enzyme, MiaB family</fullName>
        <ecNumber evidence="10">1.3.1.74</ecNumber>
    </submittedName>
</protein>
<evidence type="ECO:0000256" key="3">
    <source>
        <dbReference type="ARBA" id="ARBA00022679"/>
    </source>
</evidence>
<evidence type="ECO:0000259" key="9">
    <source>
        <dbReference type="PROSITE" id="PS51918"/>
    </source>
</evidence>
<accession>B2KDS1</accession>
<keyword evidence="10" id="KW-0560">Oxidoreductase</keyword>
<dbReference type="GO" id="GO:0005829">
    <property type="term" value="C:cytosol"/>
    <property type="evidence" value="ECO:0007669"/>
    <property type="project" value="TreeGrafter"/>
</dbReference>
<feature type="domain" description="Radical SAM core" evidence="9">
    <location>
        <begin position="130"/>
        <end position="355"/>
    </location>
</feature>
<dbReference type="GO" id="GO:0051539">
    <property type="term" value="F:4 iron, 4 sulfur cluster binding"/>
    <property type="evidence" value="ECO:0007669"/>
    <property type="project" value="UniProtKB-KW"/>
</dbReference>
<name>B2KDS1_ELUMP</name>
<evidence type="ECO:0000256" key="5">
    <source>
        <dbReference type="ARBA" id="ARBA00022723"/>
    </source>
</evidence>
<dbReference type="STRING" id="445932.Emin_1115"/>
<evidence type="ECO:0000313" key="10">
    <source>
        <dbReference type="EMBL" id="ACC98667.1"/>
    </source>
</evidence>
<dbReference type="OrthoDB" id="9805215at2"/>
<dbReference type="InterPro" id="IPR006638">
    <property type="entry name" value="Elp3/MiaA/NifB-like_rSAM"/>
</dbReference>
<dbReference type="Pfam" id="PF00919">
    <property type="entry name" value="UPF0004"/>
    <property type="match status" value="1"/>
</dbReference>
<dbReference type="InterPro" id="IPR023404">
    <property type="entry name" value="rSAM_horseshoe"/>
</dbReference>
<dbReference type="Gene3D" id="3.80.30.20">
    <property type="entry name" value="tm_1862 like domain"/>
    <property type="match status" value="1"/>
</dbReference>
<dbReference type="Gene3D" id="3.40.50.12160">
    <property type="entry name" value="Methylthiotransferase, N-terminal domain"/>
    <property type="match status" value="1"/>
</dbReference>
<keyword evidence="11" id="KW-1185">Reference proteome</keyword>
<evidence type="ECO:0000256" key="4">
    <source>
        <dbReference type="ARBA" id="ARBA00022691"/>
    </source>
</evidence>
<comment type="cofactor">
    <cofactor evidence="1">
        <name>[4Fe-4S] cluster</name>
        <dbReference type="ChEBI" id="CHEBI:49883"/>
    </cofactor>
</comment>
<dbReference type="GO" id="GO:0035597">
    <property type="term" value="F:tRNA-2-methylthio-N(6)-dimethylallyladenosine(37) synthase activity"/>
    <property type="evidence" value="ECO:0007669"/>
    <property type="project" value="TreeGrafter"/>
</dbReference>
<keyword evidence="7" id="KW-0411">Iron-sulfur</keyword>
<evidence type="ECO:0000313" key="11">
    <source>
        <dbReference type="Proteomes" id="UP000001029"/>
    </source>
</evidence>
<reference evidence="10 11" key="1">
    <citation type="journal article" date="2009" name="Appl. Environ. Microbiol.">
        <title>Genomic analysis of 'Elusimicrobium minutum,' the first cultivated representative of the phylum 'Elusimicrobia' (formerly termite group 1).</title>
        <authorList>
            <person name="Herlemann D.P.R."/>
            <person name="Geissinger O."/>
            <person name="Ikeda-Ohtsubo W."/>
            <person name="Kunin V."/>
            <person name="Sun H."/>
            <person name="Lapidus A."/>
            <person name="Hugenholtz P."/>
            <person name="Brune A."/>
        </authorList>
    </citation>
    <scope>NUCLEOTIDE SEQUENCE [LARGE SCALE GENOMIC DNA]</scope>
    <source>
        <strain evidence="10 11">Pei191</strain>
    </source>
</reference>
<dbReference type="PROSITE" id="PS01278">
    <property type="entry name" value="MTTASE_RADICAL"/>
    <property type="match status" value="1"/>
</dbReference>
<dbReference type="NCBIfam" id="TIGR01574">
    <property type="entry name" value="miaB-methiolase"/>
    <property type="match status" value="1"/>
</dbReference>
<dbReference type="GO" id="GO:0032440">
    <property type="term" value="F:2-alkenal reductase [NAD(P)H] activity"/>
    <property type="evidence" value="ECO:0007669"/>
    <property type="project" value="UniProtKB-EC"/>
</dbReference>
<dbReference type="InterPro" id="IPR058240">
    <property type="entry name" value="rSAM_sf"/>
</dbReference>
<dbReference type="AlphaFoldDB" id="B2KDS1"/>
<dbReference type="KEGG" id="emi:Emin_1115"/>
<dbReference type="Pfam" id="PF04055">
    <property type="entry name" value="Radical_SAM"/>
    <property type="match status" value="1"/>
</dbReference>
<dbReference type="SFLD" id="SFLDG01061">
    <property type="entry name" value="methylthiotransferase"/>
    <property type="match status" value="1"/>
</dbReference>
<keyword evidence="2" id="KW-0004">4Fe-4S</keyword>
<dbReference type="SFLD" id="SFLDS00029">
    <property type="entry name" value="Radical_SAM"/>
    <property type="match status" value="1"/>
</dbReference>
<dbReference type="InterPro" id="IPR013848">
    <property type="entry name" value="Methylthiotransferase_N"/>
</dbReference>
<dbReference type="EMBL" id="CP001055">
    <property type="protein sequence ID" value="ACC98667.1"/>
    <property type="molecule type" value="Genomic_DNA"/>
</dbReference>
<dbReference type="SFLD" id="SFLDG01082">
    <property type="entry name" value="B12-binding_domain_containing"/>
    <property type="match status" value="1"/>
</dbReference>
<dbReference type="Proteomes" id="UP000001029">
    <property type="component" value="Chromosome"/>
</dbReference>
<evidence type="ECO:0000256" key="7">
    <source>
        <dbReference type="ARBA" id="ARBA00023014"/>
    </source>
</evidence>
<keyword evidence="4" id="KW-0949">S-adenosyl-L-methionine</keyword>
<keyword evidence="5" id="KW-0479">Metal-binding</keyword>
<dbReference type="InterPro" id="IPR020612">
    <property type="entry name" value="Methylthiotransferase_CS"/>
</dbReference>
<dbReference type="RefSeq" id="WP_012415282.1">
    <property type="nucleotide sequence ID" value="NC_010644.1"/>
</dbReference>
<dbReference type="PANTHER" id="PTHR43020">
    <property type="entry name" value="CDK5 REGULATORY SUBUNIT-ASSOCIATED PROTEIN 1"/>
    <property type="match status" value="1"/>
</dbReference>
<gene>
    <name evidence="10" type="ordered locus">Emin_1115</name>
</gene>
<proteinExistence type="predicted"/>
<dbReference type="GO" id="GO:0046872">
    <property type="term" value="F:metal ion binding"/>
    <property type="evidence" value="ECO:0007669"/>
    <property type="project" value="UniProtKB-KW"/>
</dbReference>
<dbReference type="FunFam" id="3.40.50.12160:FF:000003">
    <property type="entry name" value="CDK5 regulatory subunit-associated protein 1"/>
    <property type="match status" value="1"/>
</dbReference>
<keyword evidence="3" id="KW-0808">Transferase</keyword>
<feature type="domain" description="MTTase N-terminal" evidence="8">
    <location>
        <begin position="2"/>
        <end position="118"/>
    </location>
</feature>
<dbReference type="SUPFAM" id="SSF102114">
    <property type="entry name" value="Radical SAM enzymes"/>
    <property type="match status" value="1"/>
</dbReference>